<gene>
    <name evidence="3" type="ORF">ENQ87_11065</name>
</gene>
<dbReference type="InterPro" id="IPR036526">
    <property type="entry name" value="C-N_Hydrolase_sf"/>
</dbReference>
<dbReference type="CDD" id="cd07583">
    <property type="entry name" value="nitrilase_5"/>
    <property type="match status" value="1"/>
</dbReference>
<protein>
    <submittedName>
        <fullName evidence="3">Carbon-nitrogen family hydrolase</fullName>
    </submittedName>
</protein>
<dbReference type="EMBL" id="DSOV01000047">
    <property type="protein sequence ID" value="HEN42889.1"/>
    <property type="molecule type" value="Genomic_DNA"/>
</dbReference>
<name>A0A831UIG6_GEOME</name>
<dbReference type="PROSITE" id="PS50263">
    <property type="entry name" value="CN_HYDROLASE"/>
    <property type="match status" value="1"/>
</dbReference>
<comment type="caution">
    <text evidence="3">The sequence shown here is derived from an EMBL/GenBank/DDBJ whole genome shotgun (WGS) entry which is preliminary data.</text>
</comment>
<evidence type="ECO:0000259" key="2">
    <source>
        <dbReference type="PROSITE" id="PS50263"/>
    </source>
</evidence>
<accession>A0A831UIG6</accession>
<dbReference type="InterPro" id="IPR003010">
    <property type="entry name" value="C-N_Hydrolase"/>
</dbReference>
<dbReference type="PANTHER" id="PTHR23088">
    <property type="entry name" value="NITRILASE-RELATED"/>
    <property type="match status" value="1"/>
</dbReference>
<reference evidence="3" key="1">
    <citation type="journal article" date="2020" name="mSystems">
        <title>Genome- and Community-Level Interaction Insights into Carbon Utilization and Element Cycling Functions of Hydrothermarchaeota in Hydrothermal Sediment.</title>
        <authorList>
            <person name="Zhou Z."/>
            <person name="Liu Y."/>
            <person name="Xu W."/>
            <person name="Pan J."/>
            <person name="Luo Z.H."/>
            <person name="Li M."/>
        </authorList>
    </citation>
    <scope>NUCLEOTIDE SEQUENCE [LARGE SCALE GENOMIC DNA]</scope>
    <source>
        <strain evidence="3">SpSt-349</strain>
    </source>
</reference>
<dbReference type="Pfam" id="PF00795">
    <property type="entry name" value="CN_hydrolase"/>
    <property type="match status" value="1"/>
</dbReference>
<sequence>MGRTVKAGAVQFTISLGDVDANLSYVEGALRRLSAQGCTLAVLPEMWDTGYAYRELNELAKRTPEVAAKLGELSRELGMVIVGSMPEPHGDKVCNTAYVLDRGELRGTYRKIHLFSLMGEDRSLDGGDRWLVADTSAGRIGVFICYDLRFPELARRLAVEGAEILVVPAEWPKPREEHWRALLKARAIENQLFVVAANCCGIQGKLDFFGSSLIIGPKGEHLAEGGCEPCEISALLDFGEMDAWRRQIPCFADRKPECY</sequence>
<dbReference type="InterPro" id="IPR001110">
    <property type="entry name" value="UPF0012_CS"/>
</dbReference>
<organism evidence="3">
    <name type="scientific">Geobacter metallireducens</name>
    <dbReference type="NCBI Taxonomy" id="28232"/>
    <lineage>
        <taxon>Bacteria</taxon>
        <taxon>Pseudomonadati</taxon>
        <taxon>Thermodesulfobacteriota</taxon>
        <taxon>Desulfuromonadia</taxon>
        <taxon>Geobacterales</taxon>
        <taxon>Geobacteraceae</taxon>
        <taxon>Geobacter</taxon>
    </lineage>
</organism>
<evidence type="ECO:0000256" key="1">
    <source>
        <dbReference type="ARBA" id="ARBA00010613"/>
    </source>
</evidence>
<feature type="domain" description="CN hydrolase" evidence="2">
    <location>
        <begin position="5"/>
        <end position="243"/>
    </location>
</feature>
<dbReference type="SUPFAM" id="SSF56317">
    <property type="entry name" value="Carbon-nitrogen hydrolase"/>
    <property type="match status" value="1"/>
</dbReference>
<dbReference type="PANTHER" id="PTHR23088:SF27">
    <property type="entry name" value="DEAMINATED GLUTATHIONE AMIDASE"/>
    <property type="match status" value="1"/>
</dbReference>
<dbReference type="PROSITE" id="PS01227">
    <property type="entry name" value="UPF0012"/>
    <property type="match status" value="1"/>
</dbReference>
<keyword evidence="3" id="KW-0378">Hydrolase</keyword>
<dbReference type="GO" id="GO:0016787">
    <property type="term" value="F:hydrolase activity"/>
    <property type="evidence" value="ECO:0007669"/>
    <property type="project" value="UniProtKB-KW"/>
</dbReference>
<comment type="similarity">
    <text evidence="1">Belongs to the carbon-nitrogen hydrolase superfamily. NIT1/NIT2 family.</text>
</comment>
<dbReference type="AlphaFoldDB" id="A0A831UIG6"/>
<evidence type="ECO:0000313" key="3">
    <source>
        <dbReference type="EMBL" id="HEN42889.1"/>
    </source>
</evidence>
<dbReference type="Gene3D" id="3.60.110.10">
    <property type="entry name" value="Carbon-nitrogen hydrolase"/>
    <property type="match status" value="1"/>
</dbReference>
<proteinExistence type="inferred from homology"/>